<evidence type="ECO:0000313" key="1">
    <source>
        <dbReference type="EMBL" id="JAD35619.1"/>
    </source>
</evidence>
<sequence length="42" mass="4899">MSRCLHNNACAQIALLIIPEITFIYPKEKGRTIAYLNNYRMN</sequence>
<organism evidence="1">
    <name type="scientific">Arundo donax</name>
    <name type="common">Giant reed</name>
    <name type="synonym">Donax arundinaceus</name>
    <dbReference type="NCBI Taxonomy" id="35708"/>
    <lineage>
        <taxon>Eukaryota</taxon>
        <taxon>Viridiplantae</taxon>
        <taxon>Streptophyta</taxon>
        <taxon>Embryophyta</taxon>
        <taxon>Tracheophyta</taxon>
        <taxon>Spermatophyta</taxon>
        <taxon>Magnoliopsida</taxon>
        <taxon>Liliopsida</taxon>
        <taxon>Poales</taxon>
        <taxon>Poaceae</taxon>
        <taxon>PACMAD clade</taxon>
        <taxon>Arundinoideae</taxon>
        <taxon>Arundineae</taxon>
        <taxon>Arundo</taxon>
    </lineage>
</organism>
<name>A0A0A8Z8B7_ARUDO</name>
<protein>
    <submittedName>
        <fullName evidence="1">Uncharacterized protein</fullName>
    </submittedName>
</protein>
<dbReference type="EMBL" id="GBRH01262276">
    <property type="protein sequence ID" value="JAD35619.1"/>
    <property type="molecule type" value="Transcribed_RNA"/>
</dbReference>
<proteinExistence type="predicted"/>
<reference evidence="1" key="2">
    <citation type="journal article" date="2015" name="Data Brief">
        <title>Shoot transcriptome of the giant reed, Arundo donax.</title>
        <authorList>
            <person name="Barrero R.A."/>
            <person name="Guerrero F.D."/>
            <person name="Moolhuijzen P."/>
            <person name="Goolsby J.A."/>
            <person name="Tidwell J."/>
            <person name="Bellgard S.E."/>
            <person name="Bellgard M.I."/>
        </authorList>
    </citation>
    <scope>NUCLEOTIDE SEQUENCE</scope>
    <source>
        <tissue evidence="1">Shoot tissue taken approximately 20 cm above the soil surface</tissue>
    </source>
</reference>
<reference evidence="1" key="1">
    <citation type="submission" date="2014-09" db="EMBL/GenBank/DDBJ databases">
        <authorList>
            <person name="Magalhaes I.L.F."/>
            <person name="Oliveira U."/>
            <person name="Santos F.R."/>
            <person name="Vidigal T.H.D.A."/>
            <person name="Brescovit A.D."/>
            <person name="Santos A.J."/>
        </authorList>
    </citation>
    <scope>NUCLEOTIDE SEQUENCE</scope>
    <source>
        <tissue evidence="1">Shoot tissue taken approximately 20 cm above the soil surface</tissue>
    </source>
</reference>
<accession>A0A0A8Z8B7</accession>
<dbReference type="AlphaFoldDB" id="A0A0A8Z8B7"/>